<accession>A0A918C790</accession>
<reference evidence="1" key="2">
    <citation type="submission" date="2020-09" db="EMBL/GenBank/DDBJ databases">
        <authorList>
            <person name="Sun Q."/>
            <person name="Ohkuma M."/>
        </authorList>
    </citation>
    <scope>NUCLEOTIDE SEQUENCE</scope>
    <source>
        <strain evidence="1">JCM 31311</strain>
    </source>
</reference>
<keyword evidence="2" id="KW-1185">Reference proteome</keyword>
<name>A0A918C790_9DEIO</name>
<gene>
    <name evidence="1" type="ORF">GCM10008957_19830</name>
</gene>
<proteinExistence type="predicted"/>
<comment type="caution">
    <text evidence="1">The sequence shown here is derived from an EMBL/GenBank/DDBJ whole genome shotgun (WGS) entry which is preliminary data.</text>
</comment>
<organism evidence="1 2">
    <name type="scientific">Deinococcus ruber</name>
    <dbReference type="NCBI Taxonomy" id="1848197"/>
    <lineage>
        <taxon>Bacteria</taxon>
        <taxon>Thermotogati</taxon>
        <taxon>Deinococcota</taxon>
        <taxon>Deinococci</taxon>
        <taxon>Deinococcales</taxon>
        <taxon>Deinococcaceae</taxon>
        <taxon>Deinococcus</taxon>
    </lineage>
</organism>
<evidence type="ECO:0000313" key="2">
    <source>
        <dbReference type="Proteomes" id="UP000603865"/>
    </source>
</evidence>
<dbReference type="AlphaFoldDB" id="A0A918C790"/>
<evidence type="ECO:0000313" key="1">
    <source>
        <dbReference type="EMBL" id="GGR07208.1"/>
    </source>
</evidence>
<dbReference type="EMBL" id="BMQL01000009">
    <property type="protein sequence ID" value="GGR07208.1"/>
    <property type="molecule type" value="Genomic_DNA"/>
</dbReference>
<reference evidence="1" key="1">
    <citation type="journal article" date="2014" name="Int. J. Syst. Evol. Microbiol.">
        <title>Complete genome sequence of Corynebacterium casei LMG S-19264T (=DSM 44701T), isolated from a smear-ripened cheese.</title>
        <authorList>
            <consortium name="US DOE Joint Genome Institute (JGI-PGF)"/>
            <person name="Walter F."/>
            <person name="Albersmeier A."/>
            <person name="Kalinowski J."/>
            <person name="Ruckert C."/>
        </authorList>
    </citation>
    <scope>NUCLEOTIDE SEQUENCE</scope>
    <source>
        <strain evidence="1">JCM 31311</strain>
    </source>
</reference>
<dbReference type="RefSeq" id="WP_189089883.1">
    <property type="nucleotide sequence ID" value="NZ_BMQL01000009.1"/>
</dbReference>
<dbReference type="Proteomes" id="UP000603865">
    <property type="component" value="Unassembled WGS sequence"/>
</dbReference>
<protein>
    <submittedName>
        <fullName evidence="1">Uncharacterized protein</fullName>
    </submittedName>
</protein>
<sequence length="63" mass="7014">MMANEPAPDTTEHAPEHALPRTFVTLKELAPLPLAEQSDEDVMAWVMEQLQADKKTLDLLATL</sequence>